<protein>
    <submittedName>
        <fullName evidence="1">Uncharacterized protein</fullName>
    </submittedName>
</protein>
<dbReference type="Proteomes" id="UP001066276">
    <property type="component" value="Chromosome 12"/>
</dbReference>
<evidence type="ECO:0000313" key="2">
    <source>
        <dbReference type="Proteomes" id="UP001066276"/>
    </source>
</evidence>
<dbReference type="AlphaFoldDB" id="A0AAV7KR00"/>
<proteinExistence type="predicted"/>
<gene>
    <name evidence="1" type="ORF">NDU88_001446</name>
</gene>
<sequence length="77" mass="8706">MATERRVPAELAGSAGWRARRFRSLLSHEVSDMEEKHDTNPTGRTCINSETHKLFNHEIGKRGTAKRGQVLIFKAIC</sequence>
<evidence type="ECO:0000313" key="1">
    <source>
        <dbReference type="EMBL" id="KAJ1081263.1"/>
    </source>
</evidence>
<keyword evidence="2" id="KW-1185">Reference proteome</keyword>
<organism evidence="1 2">
    <name type="scientific">Pleurodeles waltl</name>
    <name type="common">Iberian ribbed newt</name>
    <dbReference type="NCBI Taxonomy" id="8319"/>
    <lineage>
        <taxon>Eukaryota</taxon>
        <taxon>Metazoa</taxon>
        <taxon>Chordata</taxon>
        <taxon>Craniata</taxon>
        <taxon>Vertebrata</taxon>
        <taxon>Euteleostomi</taxon>
        <taxon>Amphibia</taxon>
        <taxon>Batrachia</taxon>
        <taxon>Caudata</taxon>
        <taxon>Salamandroidea</taxon>
        <taxon>Salamandridae</taxon>
        <taxon>Pleurodelinae</taxon>
        <taxon>Pleurodeles</taxon>
    </lineage>
</organism>
<reference evidence="1" key="1">
    <citation type="journal article" date="2022" name="bioRxiv">
        <title>Sequencing and chromosome-scale assembly of the giantPleurodeles waltlgenome.</title>
        <authorList>
            <person name="Brown T."/>
            <person name="Elewa A."/>
            <person name="Iarovenko S."/>
            <person name="Subramanian E."/>
            <person name="Araus A.J."/>
            <person name="Petzold A."/>
            <person name="Susuki M."/>
            <person name="Suzuki K.-i.T."/>
            <person name="Hayashi T."/>
            <person name="Toyoda A."/>
            <person name="Oliveira C."/>
            <person name="Osipova E."/>
            <person name="Leigh N.D."/>
            <person name="Simon A."/>
            <person name="Yun M.H."/>
        </authorList>
    </citation>
    <scope>NUCLEOTIDE SEQUENCE</scope>
    <source>
        <strain evidence="1">20211129_DDA</strain>
        <tissue evidence="1">Liver</tissue>
    </source>
</reference>
<name>A0AAV7KR00_PLEWA</name>
<dbReference type="EMBL" id="JANPWB010000016">
    <property type="protein sequence ID" value="KAJ1081263.1"/>
    <property type="molecule type" value="Genomic_DNA"/>
</dbReference>
<accession>A0AAV7KR00</accession>
<comment type="caution">
    <text evidence="1">The sequence shown here is derived from an EMBL/GenBank/DDBJ whole genome shotgun (WGS) entry which is preliminary data.</text>
</comment>